<dbReference type="AlphaFoldDB" id="A0A8X7X2J8"/>
<dbReference type="SUPFAM" id="SSF47769">
    <property type="entry name" value="SAM/Pointed domain"/>
    <property type="match status" value="2"/>
</dbReference>
<feature type="compositionally biased region" description="Polar residues" evidence="1">
    <location>
        <begin position="414"/>
        <end position="426"/>
    </location>
</feature>
<dbReference type="PANTHER" id="PTHR12776:SF1">
    <property type="entry name" value="KAZRIN"/>
    <property type="match status" value="1"/>
</dbReference>
<feature type="domain" description="SAM" evidence="2">
    <location>
        <begin position="241"/>
        <end position="297"/>
    </location>
</feature>
<dbReference type="EMBL" id="JAATIS010005477">
    <property type="protein sequence ID" value="KAG2459152.1"/>
    <property type="molecule type" value="Genomic_DNA"/>
</dbReference>
<dbReference type="PANTHER" id="PTHR12776">
    <property type="entry name" value="KAZRIN-RELATED"/>
    <property type="match status" value="1"/>
</dbReference>
<evidence type="ECO:0000259" key="2">
    <source>
        <dbReference type="PROSITE" id="PS50105"/>
    </source>
</evidence>
<evidence type="ECO:0000256" key="1">
    <source>
        <dbReference type="SAM" id="MobiDB-lite"/>
    </source>
</evidence>
<keyword evidence="4" id="KW-1185">Reference proteome</keyword>
<dbReference type="InterPro" id="IPR001660">
    <property type="entry name" value="SAM"/>
</dbReference>
<dbReference type="Proteomes" id="UP000886611">
    <property type="component" value="Unassembled WGS sequence"/>
</dbReference>
<dbReference type="InterPro" id="IPR037614">
    <property type="entry name" value="Kazrin"/>
</dbReference>
<feature type="region of interest" description="Disordered" evidence="1">
    <location>
        <begin position="357"/>
        <end position="446"/>
    </location>
</feature>
<feature type="non-terminal residue" evidence="3">
    <location>
        <position position="446"/>
    </location>
</feature>
<feature type="domain" description="SAM" evidence="2">
    <location>
        <begin position="155"/>
        <end position="220"/>
    </location>
</feature>
<protein>
    <submittedName>
        <fullName evidence="3">KAZRN protein</fullName>
    </submittedName>
</protein>
<comment type="caution">
    <text evidence="3">The sequence shown here is derived from an EMBL/GenBank/DDBJ whole genome shotgun (WGS) entry which is preliminary data.</text>
</comment>
<organism evidence="3 4">
    <name type="scientific">Polypterus senegalus</name>
    <name type="common">Senegal bichir</name>
    <dbReference type="NCBI Taxonomy" id="55291"/>
    <lineage>
        <taxon>Eukaryota</taxon>
        <taxon>Metazoa</taxon>
        <taxon>Chordata</taxon>
        <taxon>Craniata</taxon>
        <taxon>Vertebrata</taxon>
        <taxon>Euteleostomi</taxon>
        <taxon>Actinopterygii</taxon>
        <taxon>Polypteriformes</taxon>
        <taxon>Polypteridae</taxon>
        <taxon>Polypterus</taxon>
    </lineage>
</organism>
<feature type="non-terminal residue" evidence="3">
    <location>
        <position position="1"/>
    </location>
</feature>
<feature type="compositionally biased region" description="Basic and acidic residues" evidence="1">
    <location>
        <begin position="380"/>
        <end position="413"/>
    </location>
</feature>
<feature type="compositionally biased region" description="Polar residues" evidence="1">
    <location>
        <begin position="434"/>
        <end position="446"/>
    </location>
</feature>
<dbReference type="Pfam" id="PF25986">
    <property type="entry name" value="Kazrin"/>
    <property type="match status" value="1"/>
</dbReference>
<dbReference type="InterPro" id="IPR059089">
    <property type="entry name" value="Kazrin_N"/>
</dbReference>
<dbReference type="InterPro" id="IPR013761">
    <property type="entry name" value="SAM/pointed_sf"/>
</dbReference>
<sequence>MERIRLRQKPGFLKTSIYMHTHASGVLLWQNAPLSLNCAKKELNVIMDPNKHKAVLLREEVAQLQDEVHLLRQMKEMLSKDLEDSHGGKSAEILSATELKVQLAQKEQELARAKESLQDSANGAHPARLSQSEEDDQLDLLQQVELARTTLMSQWKARTVQAWLEVIMAMPMYVRSCAKNIKSGKVLLGLTDEDLEFGLGICNTLHRRKLQLAIEDYQHAESSQRLSNAADLDHHWVAKAWLSDIGLPQYSQSFLKHLVDGRVLGSLTRRDLEKHLSITKKFHQVSILLGVELLSQAHCDKEEYADNLEFSGVHGAVLVLEPTFNTEALASALHIPSHRHILRRHLHEELKVLITSNRESFPPDQDRQGLGGPTAWPGVRHTEEEQAVKCREGKPPVERSSRVFTDKDLEFHGNRSSLPHDSNNGKTGRPHGSTVDSLASSRVTNV</sequence>
<accession>A0A8X7X2J8</accession>
<evidence type="ECO:0000313" key="4">
    <source>
        <dbReference type="Proteomes" id="UP000886611"/>
    </source>
</evidence>
<proteinExistence type="predicted"/>
<reference evidence="3 4" key="1">
    <citation type="journal article" date="2021" name="Cell">
        <title>Tracing the genetic footprints of vertebrate landing in non-teleost ray-finned fishes.</title>
        <authorList>
            <person name="Bi X."/>
            <person name="Wang K."/>
            <person name="Yang L."/>
            <person name="Pan H."/>
            <person name="Jiang H."/>
            <person name="Wei Q."/>
            <person name="Fang M."/>
            <person name="Yu H."/>
            <person name="Zhu C."/>
            <person name="Cai Y."/>
            <person name="He Y."/>
            <person name="Gan X."/>
            <person name="Zeng H."/>
            <person name="Yu D."/>
            <person name="Zhu Y."/>
            <person name="Jiang H."/>
            <person name="Qiu Q."/>
            <person name="Yang H."/>
            <person name="Zhang Y.E."/>
            <person name="Wang W."/>
            <person name="Zhu M."/>
            <person name="He S."/>
            <person name="Zhang G."/>
        </authorList>
    </citation>
    <scope>NUCLEOTIDE SEQUENCE [LARGE SCALE GENOMIC DNA]</scope>
    <source>
        <strain evidence="3">Bchr_013</strain>
    </source>
</reference>
<feature type="region of interest" description="Disordered" evidence="1">
    <location>
        <begin position="112"/>
        <end position="134"/>
    </location>
</feature>
<dbReference type="PROSITE" id="PS50105">
    <property type="entry name" value="SAM_DOMAIN"/>
    <property type="match status" value="2"/>
</dbReference>
<dbReference type="SMART" id="SM00454">
    <property type="entry name" value="SAM"/>
    <property type="match status" value="2"/>
</dbReference>
<dbReference type="Gene3D" id="1.10.150.50">
    <property type="entry name" value="Transcription Factor, Ets-1"/>
    <property type="match status" value="3"/>
</dbReference>
<evidence type="ECO:0000313" key="3">
    <source>
        <dbReference type="EMBL" id="KAG2459152.1"/>
    </source>
</evidence>
<dbReference type="Pfam" id="PF00536">
    <property type="entry name" value="SAM_1"/>
    <property type="match status" value="2"/>
</dbReference>
<name>A0A8X7X2J8_POLSE</name>
<gene>
    <name evidence="3" type="primary">Kazn</name>
    <name evidence="3" type="ORF">GTO96_0018954</name>
</gene>